<dbReference type="NCBIfam" id="TIGR00901">
    <property type="entry name" value="2A0125"/>
    <property type="match status" value="1"/>
</dbReference>
<proteinExistence type="inferred from homology"/>
<gene>
    <name evidence="8" type="ORF">FHS74_002336</name>
</gene>
<feature type="transmembrane region" description="Helical" evidence="7">
    <location>
        <begin position="20"/>
        <end position="44"/>
    </location>
</feature>
<sequence length="442" mass="46956">MTSSPAPAATGSTQWLDRRVLTVLCLGFASGLPYFLLFSTLSAWLTESHVTRTAIGLFAMVRTPFTFKPLWAPLIDRLPLPVLTRLMGQRRGWALVTQAALMLTLLAMAACDPATNLYWLAVATVATAFASASQDIVLDALRIELLPDTHQPQGAAAYMVGYRLGMIVAGAGALYLASVLPWPVVYTIMAALVAVGMVTVLLSSEPARPPSGPHRTFDVWVREAVVAPFTRFATRRGWLAIVVFVAIYKLGDVYVNVMATTFYLSDGYTKQEIATVSKLLGMGCAIGGALCGGLLAGWVGQVRGLMLCGALMIVTNLMYAYLASQPHDIVLLAVVVGLELFAGGMSSAAFAAFLARLCDPGFTATQYALLSSLATLPLDLLSGGSGWLADHLNSWPLYFAASAAMGVPGLLLLLLLSRLADIHHRPAEDAVPDQGGSRPVPA</sequence>
<feature type="transmembrane region" description="Helical" evidence="7">
    <location>
        <begin position="159"/>
        <end position="178"/>
    </location>
</feature>
<keyword evidence="5 7" id="KW-1133">Transmembrane helix</keyword>
<evidence type="ECO:0000256" key="2">
    <source>
        <dbReference type="ARBA" id="ARBA00008335"/>
    </source>
</evidence>
<dbReference type="GO" id="GO:0016020">
    <property type="term" value="C:membrane"/>
    <property type="evidence" value="ECO:0007669"/>
    <property type="project" value="UniProtKB-SubCell"/>
</dbReference>
<feature type="transmembrane region" description="Helical" evidence="7">
    <location>
        <begin position="279"/>
        <end position="298"/>
    </location>
</feature>
<dbReference type="InterPro" id="IPR011701">
    <property type="entry name" value="MFS"/>
</dbReference>
<organism evidence="8 9">
    <name type="scientific">Nitrospirillum iridis</name>
    <dbReference type="NCBI Taxonomy" id="765888"/>
    <lineage>
        <taxon>Bacteria</taxon>
        <taxon>Pseudomonadati</taxon>
        <taxon>Pseudomonadota</taxon>
        <taxon>Alphaproteobacteria</taxon>
        <taxon>Rhodospirillales</taxon>
        <taxon>Azospirillaceae</taxon>
        <taxon>Nitrospirillum</taxon>
    </lineage>
</organism>
<feature type="transmembrane region" description="Helical" evidence="7">
    <location>
        <begin position="329"/>
        <end position="355"/>
    </location>
</feature>
<name>A0A7X0AZA7_9PROT</name>
<comment type="caution">
    <text evidence="8">The sequence shown here is derived from an EMBL/GenBank/DDBJ whole genome shotgun (WGS) entry which is preliminary data.</text>
</comment>
<keyword evidence="4 7" id="KW-0812">Transmembrane</keyword>
<evidence type="ECO:0000256" key="3">
    <source>
        <dbReference type="ARBA" id="ARBA00022448"/>
    </source>
</evidence>
<dbReference type="InterPro" id="IPR004752">
    <property type="entry name" value="AmpG_permease/AT-1"/>
</dbReference>
<keyword evidence="3" id="KW-0813">Transport</keyword>
<dbReference type="Pfam" id="PF07690">
    <property type="entry name" value="MFS_1"/>
    <property type="match status" value="1"/>
</dbReference>
<dbReference type="GO" id="GO:0022857">
    <property type="term" value="F:transmembrane transporter activity"/>
    <property type="evidence" value="ECO:0007669"/>
    <property type="project" value="InterPro"/>
</dbReference>
<keyword evidence="9" id="KW-1185">Reference proteome</keyword>
<dbReference type="Proteomes" id="UP000539175">
    <property type="component" value="Unassembled WGS sequence"/>
</dbReference>
<dbReference type="PANTHER" id="PTHR12778:SF10">
    <property type="entry name" value="MAJOR FACILITATOR SUPERFAMILY DOMAIN-CONTAINING PROTEIN 3"/>
    <property type="match status" value="1"/>
</dbReference>
<comment type="similarity">
    <text evidence="2">Belongs to the major facilitator superfamily.</text>
</comment>
<dbReference type="EMBL" id="JACIIZ010000005">
    <property type="protein sequence ID" value="MBB6251785.1"/>
    <property type="molecule type" value="Genomic_DNA"/>
</dbReference>
<feature type="transmembrane region" description="Helical" evidence="7">
    <location>
        <begin position="367"/>
        <end position="389"/>
    </location>
</feature>
<evidence type="ECO:0000313" key="9">
    <source>
        <dbReference type="Proteomes" id="UP000539175"/>
    </source>
</evidence>
<dbReference type="AlphaFoldDB" id="A0A7X0AZA7"/>
<dbReference type="SUPFAM" id="SSF103473">
    <property type="entry name" value="MFS general substrate transporter"/>
    <property type="match status" value="1"/>
</dbReference>
<feature type="transmembrane region" description="Helical" evidence="7">
    <location>
        <begin position="238"/>
        <end position="259"/>
    </location>
</feature>
<feature type="transmembrane region" description="Helical" evidence="7">
    <location>
        <begin position="395"/>
        <end position="416"/>
    </location>
</feature>
<evidence type="ECO:0000256" key="7">
    <source>
        <dbReference type="SAM" id="Phobius"/>
    </source>
</evidence>
<evidence type="ECO:0000256" key="5">
    <source>
        <dbReference type="ARBA" id="ARBA00022989"/>
    </source>
</evidence>
<dbReference type="Gene3D" id="1.20.1250.20">
    <property type="entry name" value="MFS general substrate transporter like domains"/>
    <property type="match status" value="1"/>
</dbReference>
<evidence type="ECO:0000256" key="6">
    <source>
        <dbReference type="ARBA" id="ARBA00023136"/>
    </source>
</evidence>
<feature type="transmembrane region" description="Helical" evidence="7">
    <location>
        <begin position="305"/>
        <end position="323"/>
    </location>
</feature>
<evidence type="ECO:0000256" key="4">
    <source>
        <dbReference type="ARBA" id="ARBA00022692"/>
    </source>
</evidence>
<feature type="transmembrane region" description="Helical" evidence="7">
    <location>
        <begin position="92"/>
        <end position="110"/>
    </location>
</feature>
<keyword evidence="6 7" id="KW-0472">Membrane</keyword>
<dbReference type="RefSeq" id="WP_184800503.1">
    <property type="nucleotide sequence ID" value="NZ_JACIIZ010000005.1"/>
</dbReference>
<evidence type="ECO:0000313" key="8">
    <source>
        <dbReference type="EMBL" id="MBB6251785.1"/>
    </source>
</evidence>
<comment type="subcellular location">
    <subcellularLocation>
        <location evidence="1">Membrane</location>
        <topology evidence="1">Multi-pass membrane protein</topology>
    </subcellularLocation>
</comment>
<feature type="transmembrane region" description="Helical" evidence="7">
    <location>
        <begin position="116"/>
        <end position="138"/>
    </location>
</feature>
<protein>
    <submittedName>
        <fullName evidence="8">PAT family beta-lactamase induction signal transducer AmpG</fullName>
    </submittedName>
</protein>
<accession>A0A7X0AZA7</accession>
<evidence type="ECO:0000256" key="1">
    <source>
        <dbReference type="ARBA" id="ARBA00004141"/>
    </source>
</evidence>
<dbReference type="PANTHER" id="PTHR12778">
    <property type="entry name" value="SOLUTE CARRIER FAMILY 33 ACETYL-COA TRANSPORTER -RELATED"/>
    <property type="match status" value="1"/>
</dbReference>
<feature type="transmembrane region" description="Helical" evidence="7">
    <location>
        <begin position="184"/>
        <end position="202"/>
    </location>
</feature>
<reference evidence="8 9" key="1">
    <citation type="submission" date="2020-08" db="EMBL/GenBank/DDBJ databases">
        <title>Genomic Encyclopedia of Type Strains, Phase IV (KMG-IV): sequencing the most valuable type-strain genomes for metagenomic binning, comparative biology and taxonomic classification.</title>
        <authorList>
            <person name="Goeker M."/>
        </authorList>
    </citation>
    <scope>NUCLEOTIDE SEQUENCE [LARGE SCALE GENOMIC DNA]</scope>
    <source>
        <strain evidence="8 9">DSM 22198</strain>
    </source>
</reference>
<dbReference type="InterPro" id="IPR036259">
    <property type="entry name" value="MFS_trans_sf"/>
</dbReference>